<proteinExistence type="predicted"/>
<name>A0A4D6FF56_ARMGA</name>
<organism evidence="2">
    <name type="scientific">Armillaria gallica</name>
    <name type="common">Bulbous honey fungus</name>
    <name type="synonym">Armillaria bulbosa</name>
    <dbReference type="NCBI Taxonomy" id="47427"/>
    <lineage>
        <taxon>Eukaryota</taxon>
        <taxon>Fungi</taxon>
        <taxon>Dikarya</taxon>
        <taxon>Basidiomycota</taxon>
        <taxon>Agaricomycotina</taxon>
        <taxon>Agaricomycetes</taxon>
        <taxon>Agaricomycetidae</taxon>
        <taxon>Agaricales</taxon>
        <taxon>Marasmiineae</taxon>
        <taxon>Physalacriaceae</taxon>
        <taxon>Armillaria</taxon>
    </lineage>
</organism>
<evidence type="ECO:0000256" key="1">
    <source>
        <dbReference type="SAM" id="SignalP"/>
    </source>
</evidence>
<geneLocation type="mitochondrion" evidence="2"/>
<gene>
    <name evidence="2" type="primary">rnapol</name>
</gene>
<feature type="chain" id="PRO_5026114711" evidence="1">
    <location>
        <begin position="20"/>
        <end position="124"/>
    </location>
</feature>
<protein>
    <submittedName>
        <fullName evidence="2">RNA polymerase</fullName>
    </submittedName>
</protein>
<reference evidence="2" key="1">
    <citation type="journal article" date="2019" name="BMC Genomics">
        <title>Mobile genetic elements explain size variation in the mitochondrial genomes of four closely-related Armillaria species.</title>
        <authorList>
            <person name="Kolesnikova A.I."/>
            <person name="Putintseva Y.A."/>
            <person name="Simonov E.P."/>
            <person name="Biriukov V.V."/>
            <person name="Oreshkova N.V."/>
            <person name="Pavlov I.N."/>
            <person name="Sharov V.V."/>
            <person name="Kuzmin D.A."/>
            <person name="Anderson J.B."/>
            <person name="Krutovsky K.V."/>
        </authorList>
    </citation>
    <scope>NUCLEOTIDE SEQUENCE</scope>
</reference>
<evidence type="ECO:0000313" key="2">
    <source>
        <dbReference type="EMBL" id="QCB16500.1"/>
    </source>
</evidence>
<dbReference type="AlphaFoldDB" id="A0A4D6FF56"/>
<keyword evidence="2" id="KW-0496">Mitochondrion</keyword>
<dbReference type="EMBL" id="MH878687">
    <property type="protein sequence ID" value="QCB16500.1"/>
    <property type="molecule type" value="Genomic_DNA"/>
</dbReference>
<sequence>MCHNFRWSVILIRLWLALSNPFKFSPLYTAERSTATAQRHLFLLKKRWRTALAGGGFSTFRVFLILPFNIKGVGGTSLNCTIWRIPIGRCRLLGLKLRYTWDSKNYNRLCLFENLAAFQLPSWL</sequence>
<accession>A0A4D6FF56</accession>
<keyword evidence="1" id="KW-0732">Signal</keyword>
<feature type="signal peptide" evidence="1">
    <location>
        <begin position="1"/>
        <end position="19"/>
    </location>
</feature>